<evidence type="ECO:0000259" key="2">
    <source>
        <dbReference type="Pfam" id="PF11160"/>
    </source>
</evidence>
<dbReference type="RefSeq" id="WP_128778951.1">
    <property type="nucleotide sequence ID" value="NZ_RYFI01000021.1"/>
</dbReference>
<gene>
    <name evidence="3" type="ORF">EK403_18545</name>
</gene>
<evidence type="ECO:0000313" key="3">
    <source>
        <dbReference type="EMBL" id="RXF69598.1"/>
    </source>
</evidence>
<dbReference type="Proteomes" id="UP000289708">
    <property type="component" value="Unassembled WGS sequence"/>
</dbReference>
<comment type="caution">
    <text evidence="3">The sequence shown here is derived from an EMBL/GenBank/DDBJ whole genome shotgun (WGS) entry which is preliminary data.</text>
</comment>
<dbReference type="InterPro" id="IPR021331">
    <property type="entry name" value="Hva1_TUDOR"/>
</dbReference>
<organism evidence="3 4">
    <name type="scientific">Hansschlegelia zhihuaiae</name>
    <dbReference type="NCBI Taxonomy" id="405005"/>
    <lineage>
        <taxon>Bacteria</taxon>
        <taxon>Pseudomonadati</taxon>
        <taxon>Pseudomonadota</taxon>
        <taxon>Alphaproteobacteria</taxon>
        <taxon>Hyphomicrobiales</taxon>
        <taxon>Methylopilaceae</taxon>
        <taxon>Hansschlegelia</taxon>
    </lineage>
</organism>
<sequence>MANAYPIGSTVSWSWGKGKAEGKVAEVFKKRVQRTIKGARISRRASEQNPAYLVEQSDGGRALKSHSELEKAS</sequence>
<name>A0A4Q0M8T8_9HYPH</name>
<feature type="domain" description="Hypervirulence associated protein TUDOR" evidence="2">
    <location>
        <begin position="8"/>
        <end position="69"/>
    </location>
</feature>
<proteinExistence type="predicted"/>
<dbReference type="EMBL" id="RYFI01000021">
    <property type="protein sequence ID" value="RXF69598.1"/>
    <property type="molecule type" value="Genomic_DNA"/>
</dbReference>
<dbReference type="Pfam" id="PF11160">
    <property type="entry name" value="Hva1_TUDOR"/>
    <property type="match status" value="1"/>
</dbReference>
<keyword evidence="4" id="KW-1185">Reference proteome</keyword>
<dbReference type="AlphaFoldDB" id="A0A4Q0M8T8"/>
<evidence type="ECO:0000313" key="4">
    <source>
        <dbReference type="Proteomes" id="UP000289708"/>
    </source>
</evidence>
<accession>A0A4Q0M8T8</accession>
<protein>
    <submittedName>
        <fullName evidence="3">DUF2945 domain-containing protein</fullName>
    </submittedName>
</protein>
<feature type="region of interest" description="Disordered" evidence="1">
    <location>
        <begin position="49"/>
        <end position="73"/>
    </location>
</feature>
<reference evidence="3 4" key="1">
    <citation type="submission" date="2018-12" db="EMBL/GenBank/DDBJ databases">
        <title>bacterium Hansschlegelia zhihuaiae S113.</title>
        <authorList>
            <person name="He J."/>
        </authorList>
    </citation>
    <scope>NUCLEOTIDE SEQUENCE [LARGE SCALE GENOMIC DNA]</scope>
    <source>
        <strain evidence="3 4">S 113</strain>
    </source>
</reference>
<evidence type="ECO:0000256" key="1">
    <source>
        <dbReference type="SAM" id="MobiDB-lite"/>
    </source>
</evidence>
<dbReference type="OrthoDB" id="283968at2"/>